<dbReference type="Pfam" id="PF04760">
    <property type="entry name" value="IF2_N"/>
    <property type="match status" value="1"/>
</dbReference>
<keyword evidence="13" id="KW-1185">Reference proteome</keyword>
<proteinExistence type="inferred from homology"/>
<dbReference type="Pfam" id="PF11987">
    <property type="entry name" value="IF-2"/>
    <property type="match status" value="1"/>
</dbReference>
<dbReference type="HOGENOM" id="CLU_006301_5_2_1"/>
<dbReference type="GO" id="GO:0005739">
    <property type="term" value="C:mitochondrion"/>
    <property type="evidence" value="ECO:0007669"/>
    <property type="project" value="UniProtKB-SubCell"/>
</dbReference>
<reference evidence="12 13" key="1">
    <citation type="journal article" date="2011" name="PLoS Pathog.">
        <title>Endophytic Life Strategies Decoded by Genome and Transcriptome Analyses of the Mutualistic Root Symbiont Piriformospora indica.</title>
        <authorList>
            <person name="Zuccaro A."/>
            <person name="Lahrmann U."/>
            <person name="Guldener U."/>
            <person name="Langen G."/>
            <person name="Pfiffi S."/>
            <person name="Biedenkopf D."/>
            <person name="Wong P."/>
            <person name="Samans B."/>
            <person name="Grimm C."/>
            <person name="Basiewicz M."/>
            <person name="Murat C."/>
            <person name="Martin F."/>
            <person name="Kogel K.H."/>
        </authorList>
    </citation>
    <scope>NUCLEOTIDE SEQUENCE [LARGE SCALE GENOMIC DNA]</scope>
    <source>
        <strain evidence="12 13">DSM 11827</strain>
    </source>
</reference>
<keyword evidence="6" id="KW-0809">Transit peptide</keyword>
<dbReference type="InterPro" id="IPR009000">
    <property type="entry name" value="Transl_B-barrel_sf"/>
</dbReference>
<keyword evidence="4" id="KW-0547">Nucleotide-binding</keyword>
<dbReference type="SUPFAM" id="SSF52156">
    <property type="entry name" value="Initiation factor IF2/eIF5b, domain 3"/>
    <property type="match status" value="1"/>
</dbReference>
<dbReference type="InterPro" id="IPR027417">
    <property type="entry name" value="P-loop_NTPase"/>
</dbReference>
<dbReference type="InParanoid" id="G4TAT3"/>
<name>G4TAT3_SERID</name>
<dbReference type="OMA" id="TIVCYQI"/>
<accession>G4TAT3</accession>
<evidence type="ECO:0000313" key="13">
    <source>
        <dbReference type="Proteomes" id="UP000007148"/>
    </source>
</evidence>
<dbReference type="GO" id="GO:0005525">
    <property type="term" value="F:GTP binding"/>
    <property type="evidence" value="ECO:0007669"/>
    <property type="project" value="UniProtKB-KW"/>
</dbReference>
<dbReference type="Proteomes" id="UP000007148">
    <property type="component" value="Unassembled WGS sequence"/>
</dbReference>
<evidence type="ECO:0000256" key="10">
    <source>
        <dbReference type="SAM" id="MobiDB-lite"/>
    </source>
</evidence>
<evidence type="ECO:0000256" key="2">
    <source>
        <dbReference type="ARBA" id="ARBA00007733"/>
    </source>
</evidence>
<dbReference type="GO" id="GO:0003924">
    <property type="term" value="F:GTPase activity"/>
    <property type="evidence" value="ECO:0007669"/>
    <property type="project" value="InterPro"/>
</dbReference>
<dbReference type="PRINTS" id="PR00315">
    <property type="entry name" value="ELONGATNFCT"/>
</dbReference>
<dbReference type="InterPro" id="IPR000795">
    <property type="entry name" value="T_Tr_GTP-bd_dom"/>
</dbReference>
<comment type="similarity">
    <text evidence="2">Belongs to the TRAFAC class translation factor GTPase superfamily. Classic translation factor GTPase family. IF-2 subfamily.</text>
</comment>
<evidence type="ECO:0000256" key="3">
    <source>
        <dbReference type="ARBA" id="ARBA00022540"/>
    </source>
</evidence>
<evidence type="ECO:0000259" key="11">
    <source>
        <dbReference type="PROSITE" id="PS51722"/>
    </source>
</evidence>
<dbReference type="InterPro" id="IPR006847">
    <property type="entry name" value="IF2_N"/>
</dbReference>
<gene>
    <name evidence="12" type="ORF">PIIN_02274</name>
</gene>
<organism evidence="12 13">
    <name type="scientific">Serendipita indica (strain DSM 11827)</name>
    <name type="common">Root endophyte fungus</name>
    <name type="synonym">Piriformospora indica</name>
    <dbReference type="NCBI Taxonomy" id="1109443"/>
    <lineage>
        <taxon>Eukaryota</taxon>
        <taxon>Fungi</taxon>
        <taxon>Dikarya</taxon>
        <taxon>Basidiomycota</taxon>
        <taxon>Agaricomycotina</taxon>
        <taxon>Agaricomycetes</taxon>
        <taxon>Sebacinales</taxon>
        <taxon>Serendipitaceae</taxon>
        <taxon>Serendipita</taxon>
    </lineage>
</organism>
<evidence type="ECO:0000256" key="1">
    <source>
        <dbReference type="ARBA" id="ARBA00004173"/>
    </source>
</evidence>
<feature type="compositionally biased region" description="Basic and acidic residues" evidence="10">
    <location>
        <begin position="80"/>
        <end position="92"/>
    </location>
</feature>
<feature type="compositionally biased region" description="Polar residues" evidence="10">
    <location>
        <begin position="20"/>
        <end position="66"/>
    </location>
</feature>
<dbReference type="Gene3D" id="3.40.50.300">
    <property type="entry name" value="P-loop containing nucleotide triphosphate hydrolases"/>
    <property type="match status" value="1"/>
</dbReference>
<comment type="subcellular location">
    <subcellularLocation>
        <location evidence="1">Mitochondrion</location>
    </subcellularLocation>
</comment>
<dbReference type="NCBIfam" id="TIGR00231">
    <property type="entry name" value="small_GTP"/>
    <property type="match status" value="1"/>
</dbReference>
<dbReference type="GO" id="GO:0003743">
    <property type="term" value="F:translation initiation factor activity"/>
    <property type="evidence" value="ECO:0007669"/>
    <property type="project" value="UniProtKB-KW"/>
</dbReference>
<dbReference type="EMBL" id="CAFZ01000032">
    <property type="protein sequence ID" value="CCA68410.1"/>
    <property type="molecule type" value="Genomic_DNA"/>
</dbReference>
<evidence type="ECO:0000256" key="7">
    <source>
        <dbReference type="ARBA" id="ARBA00023128"/>
    </source>
</evidence>
<feature type="region of interest" description="Disordered" evidence="10">
    <location>
        <begin position="102"/>
        <end position="121"/>
    </location>
</feature>
<protein>
    <recommendedName>
        <fullName evidence="9">Translation initiation factor IF-2, mitochondrial</fullName>
    </recommendedName>
</protein>
<dbReference type="Gene3D" id="3.40.50.10050">
    <property type="entry name" value="Translation initiation factor IF- 2, domain 3"/>
    <property type="match status" value="1"/>
</dbReference>
<dbReference type="CDD" id="cd03692">
    <property type="entry name" value="mtIF2_IVc"/>
    <property type="match status" value="1"/>
</dbReference>
<dbReference type="InterPro" id="IPR015760">
    <property type="entry name" value="TIF_IF2"/>
</dbReference>
<sequence length="786" mass="85451">MHATFFHRGEMACSPIHNARSPQYSQSKQPLSRVQNSPQLNRNGARNERSGQANGRDSFSRDQPLSTARHKFANTNNAHGHRDVQQEPKLSWRDRDAVILADTSESRAERERHRPHEHKHHELKAIKEQQELRNRAALQIVRGVPKLAEIRKSRDIFLSKHVSVERLARLLGVRLERLQTALTRAGMTEVSYDHLLDSEDAALIAPEFGCNIVVDEAAAFDILPPPLPADRSSLPHRPPVVTIMGHVDHGKTTLLDTLRSASVAQGEAGGITQHIGAFSLPVSSLSTSKNSKETDDRIITFLDTPGHAAFSAMRARGAMVTDVIVLVVAADDGVMPQTKEVIDLVKREHGHVGLVVAINKIDKPGADPDTVKQMLLAEGVQLEEFGGDVPAVEVSGLTGRGLDTLMETISLVSELMDLRAEATGTAVGYILESKQVKGFGPVATILNLRGELTAGSHLIAGHVQCRVRSLTDSNGKVVKSIPPGTAVSVAGWKELPKAGDEVIQGSEEDIKRAIVNRKRNDELASQIEDVAAINEKRRVERQQRAEELKAAEEALRTGHALSMRHSTLSEIPSSEDGVKTLRLIIKADVSGSAEAVAGALEGIGNGIAKTKIIQFGVGAITESDIELAKAADASIVAFGVQAPRSVAQSANKLGVNIISSDIIYRLMETVREQVIALLPPIIEYKVLGEANVQQMFEIDLKGHKKLKVAGCRVMNGTLEKNKSIRLIRGGQIIHDGTLDTFRHLKKDITEAKKGMECGLSLSKFDGDFMPGDVMQMYETIVKPGVL</sequence>
<dbReference type="InterPro" id="IPR000178">
    <property type="entry name" value="TF_IF2_bacterial-like"/>
</dbReference>
<keyword evidence="8" id="KW-0342">GTP-binding</keyword>
<keyword evidence="7" id="KW-0496">Mitochondrion</keyword>
<dbReference type="FunFam" id="3.40.50.300:FF:000019">
    <property type="entry name" value="Translation initiation factor IF-2"/>
    <property type="match status" value="1"/>
</dbReference>
<dbReference type="PANTHER" id="PTHR43381">
    <property type="entry name" value="TRANSLATION INITIATION FACTOR IF-2-RELATED"/>
    <property type="match status" value="1"/>
</dbReference>
<evidence type="ECO:0000256" key="6">
    <source>
        <dbReference type="ARBA" id="ARBA00022946"/>
    </source>
</evidence>
<keyword evidence="5" id="KW-0648">Protein biosynthesis</keyword>
<dbReference type="OrthoDB" id="361630at2759"/>
<evidence type="ECO:0000256" key="5">
    <source>
        <dbReference type="ARBA" id="ARBA00022917"/>
    </source>
</evidence>
<evidence type="ECO:0000256" key="8">
    <source>
        <dbReference type="ARBA" id="ARBA00023134"/>
    </source>
</evidence>
<comment type="caution">
    <text evidence="12">The sequence shown here is derived from an EMBL/GenBank/DDBJ whole genome shotgun (WGS) entry which is preliminary data.</text>
</comment>
<dbReference type="InterPro" id="IPR023115">
    <property type="entry name" value="TIF_IF2_dom3"/>
</dbReference>
<evidence type="ECO:0000256" key="9">
    <source>
        <dbReference type="ARBA" id="ARBA00044200"/>
    </source>
</evidence>
<dbReference type="HAMAP" id="MF_00100_B">
    <property type="entry name" value="IF_2_B"/>
    <property type="match status" value="1"/>
</dbReference>
<dbReference type="Pfam" id="PF00009">
    <property type="entry name" value="GTP_EFTU"/>
    <property type="match status" value="1"/>
</dbReference>
<dbReference type="CDD" id="cd01887">
    <property type="entry name" value="IF2_eIF5B"/>
    <property type="match status" value="1"/>
</dbReference>
<keyword evidence="3 12" id="KW-0396">Initiation factor</keyword>
<feature type="region of interest" description="Disordered" evidence="10">
    <location>
        <begin position="14"/>
        <end position="92"/>
    </location>
</feature>
<feature type="compositionally biased region" description="Basic and acidic residues" evidence="10">
    <location>
        <begin position="104"/>
        <end position="114"/>
    </location>
</feature>
<dbReference type="Pfam" id="PF22042">
    <property type="entry name" value="EF-G_D2"/>
    <property type="match status" value="1"/>
</dbReference>
<dbReference type="InterPro" id="IPR053905">
    <property type="entry name" value="EF-G-like_DII"/>
</dbReference>
<dbReference type="FunFam" id="3.40.50.10050:FF:000001">
    <property type="entry name" value="Translation initiation factor IF-2"/>
    <property type="match status" value="1"/>
</dbReference>
<dbReference type="SUPFAM" id="SSF52540">
    <property type="entry name" value="P-loop containing nucleoside triphosphate hydrolases"/>
    <property type="match status" value="1"/>
</dbReference>
<evidence type="ECO:0000256" key="4">
    <source>
        <dbReference type="ARBA" id="ARBA00022741"/>
    </source>
</evidence>
<dbReference type="InterPro" id="IPR036925">
    <property type="entry name" value="TIF_IF2_dom3_sf"/>
</dbReference>
<dbReference type="FunFam" id="2.40.30.10:FF:000008">
    <property type="entry name" value="Translation initiation factor IF-2"/>
    <property type="match status" value="1"/>
</dbReference>
<dbReference type="InterPro" id="IPR005225">
    <property type="entry name" value="Small_GTP-bd"/>
</dbReference>
<evidence type="ECO:0000313" key="12">
    <source>
        <dbReference type="EMBL" id="CCA68410.1"/>
    </source>
</evidence>
<dbReference type="eggNOG" id="KOG1145">
    <property type="taxonomic scope" value="Eukaryota"/>
</dbReference>
<dbReference type="Gene3D" id="2.40.30.10">
    <property type="entry name" value="Translation factors"/>
    <property type="match status" value="2"/>
</dbReference>
<dbReference type="STRING" id="1109443.G4TAT3"/>
<dbReference type="NCBIfam" id="TIGR00487">
    <property type="entry name" value="IF-2"/>
    <property type="match status" value="1"/>
</dbReference>
<dbReference type="PROSITE" id="PS51722">
    <property type="entry name" value="G_TR_2"/>
    <property type="match status" value="1"/>
</dbReference>
<dbReference type="SUPFAM" id="SSF50447">
    <property type="entry name" value="Translation proteins"/>
    <property type="match status" value="2"/>
</dbReference>
<dbReference type="FunCoup" id="G4TAT3">
    <property type="interactions" value="414"/>
</dbReference>
<feature type="domain" description="Tr-type G" evidence="11">
    <location>
        <begin position="236"/>
        <end position="419"/>
    </location>
</feature>
<dbReference type="PANTHER" id="PTHR43381:SF20">
    <property type="entry name" value="TRANSLATION INITIATION FACTOR IF-2, MITOCHONDRIAL"/>
    <property type="match status" value="1"/>
</dbReference>
<dbReference type="AlphaFoldDB" id="G4TAT3"/>